<comment type="caution">
    <text evidence="1">The sequence shown here is derived from an EMBL/GenBank/DDBJ whole genome shotgun (WGS) entry which is preliminary data.</text>
</comment>
<proteinExistence type="predicted"/>
<reference evidence="1 2" key="1">
    <citation type="journal article" date="2020" name="Cell">
        <title>Large-Scale Comparative Analyses of Tick Genomes Elucidate Their Genetic Diversity and Vector Capacities.</title>
        <authorList>
            <consortium name="Tick Genome and Microbiome Consortium (TIGMIC)"/>
            <person name="Jia N."/>
            <person name="Wang J."/>
            <person name="Shi W."/>
            <person name="Du L."/>
            <person name="Sun Y."/>
            <person name="Zhan W."/>
            <person name="Jiang J.F."/>
            <person name="Wang Q."/>
            <person name="Zhang B."/>
            <person name="Ji P."/>
            <person name="Bell-Sakyi L."/>
            <person name="Cui X.M."/>
            <person name="Yuan T.T."/>
            <person name="Jiang B.G."/>
            <person name="Yang W.F."/>
            <person name="Lam T.T."/>
            <person name="Chang Q.C."/>
            <person name="Ding S.J."/>
            <person name="Wang X.J."/>
            <person name="Zhu J.G."/>
            <person name="Ruan X.D."/>
            <person name="Zhao L."/>
            <person name="Wei J.T."/>
            <person name="Ye R.Z."/>
            <person name="Que T.C."/>
            <person name="Du C.H."/>
            <person name="Zhou Y.H."/>
            <person name="Cheng J.X."/>
            <person name="Dai P.F."/>
            <person name="Guo W.B."/>
            <person name="Han X.H."/>
            <person name="Huang E.J."/>
            <person name="Li L.F."/>
            <person name="Wei W."/>
            <person name="Gao Y.C."/>
            <person name="Liu J.Z."/>
            <person name="Shao H.Z."/>
            <person name="Wang X."/>
            <person name="Wang C.C."/>
            <person name="Yang T.C."/>
            <person name="Huo Q.B."/>
            <person name="Li W."/>
            <person name="Chen H.Y."/>
            <person name="Chen S.E."/>
            <person name="Zhou L.G."/>
            <person name="Ni X.B."/>
            <person name="Tian J.H."/>
            <person name="Sheng Y."/>
            <person name="Liu T."/>
            <person name="Pan Y.S."/>
            <person name="Xia L.Y."/>
            <person name="Li J."/>
            <person name="Zhao F."/>
            <person name="Cao W.C."/>
        </authorList>
    </citation>
    <scope>NUCLEOTIDE SEQUENCE [LARGE SCALE GENOMIC DNA]</scope>
    <source>
        <strain evidence="1">Iper-2018</strain>
    </source>
</reference>
<accession>A0AC60QHV4</accession>
<gene>
    <name evidence="1" type="ORF">HPB47_020726</name>
</gene>
<evidence type="ECO:0000313" key="1">
    <source>
        <dbReference type="EMBL" id="KAG0432568.1"/>
    </source>
</evidence>
<keyword evidence="2" id="KW-1185">Reference proteome</keyword>
<evidence type="ECO:0000313" key="2">
    <source>
        <dbReference type="Proteomes" id="UP000805193"/>
    </source>
</evidence>
<dbReference type="Proteomes" id="UP000805193">
    <property type="component" value="Unassembled WGS sequence"/>
</dbReference>
<protein>
    <submittedName>
        <fullName evidence="1">Uncharacterized protein</fullName>
    </submittedName>
</protein>
<sequence>MSRAPCCSCARSSDVTWRTSAAVRSAAAALASPVCAFQRSDVIAAADALAPPRAQLCASVAQPLHEERPPRHQDRPSVLPNVTPQLEQPQDGPRSHKRVRRPFAFSFLFLCQRCVHSVFREAVQLVDGERKHRKKKKEHRHKSKERKHRRREEESPPADAVAETVDGDQSAGDAPANHAKEDLDFWLSPAATREGTDETAEALTLAAPAAEANGQDVPPSRSREKGTRKKRESSRKKRKSGKGEEHSAMLVQQDTPKDKREYEEAPGITTPSKEPGMAMTPMTPCMPPPASNYKLLADDQNVKLVYEVRPLPGVINQVVVSIIFTNQSSCQLKEMELGILDTLNTKLVRGVDSHDGVKVPFQLPPFTANEGQFAFTVDSVSMAQRLRGTFTYMLVTDTGSTHEKLDFKLHLPVSSYLIGTMYKRDTFAELLRGGELSAKSGFTLDAVEFEFSHVLSKICFHCHFTVVEQVELSASLYSRSIQDDHICLLVKHMNPSRLHVDGKSTNGQLLSSLMDEVRALLSASAS</sequence>
<dbReference type="EMBL" id="JABSTQ010009137">
    <property type="protein sequence ID" value="KAG0432568.1"/>
    <property type="molecule type" value="Genomic_DNA"/>
</dbReference>
<organism evidence="1 2">
    <name type="scientific">Ixodes persulcatus</name>
    <name type="common">Taiga tick</name>
    <dbReference type="NCBI Taxonomy" id="34615"/>
    <lineage>
        <taxon>Eukaryota</taxon>
        <taxon>Metazoa</taxon>
        <taxon>Ecdysozoa</taxon>
        <taxon>Arthropoda</taxon>
        <taxon>Chelicerata</taxon>
        <taxon>Arachnida</taxon>
        <taxon>Acari</taxon>
        <taxon>Parasitiformes</taxon>
        <taxon>Ixodida</taxon>
        <taxon>Ixodoidea</taxon>
        <taxon>Ixodidae</taxon>
        <taxon>Ixodinae</taxon>
        <taxon>Ixodes</taxon>
    </lineage>
</organism>
<name>A0AC60QHV4_IXOPE</name>